<sequence>MRRDTDLPQEVATRLKRPLALTRAGLLAEQVMRAFWPLWTLSLAALAALMLGLQDHLSHRIVLTLGAILLVGQILLLIRGLQRLRWPSRADAEARLDQTLPGRPIAAISDRQAIGTGDPASERLWHAHQARMTDRLRGARAPSPDLRLSHRDPYALRYAALLAFAVALLFGSIWRVGSVTETLAGGGRAEAGGPLWEGWIEPPAYTGRPSLYLADLPNSGIEAPEGSRITLRLYGEPGALSVTETISGANASPEAAPVYDLTLSQDGTLGIEGPGGREWDIAVIPDAAPVVATVAPPERGRDGTFQQGFVATDDYGIEGGQLRITLDLPRIDRRHGLTADPEPREPLAVDLPLPATGDRADIEATVIESFSEHPWANLPVRLSYQVTDGAGQTASSAPEEAVLAGQRFFDPLAQAIIEQRRDLLWTRSNAPRVAQILRAVSWQPDGIFDSATVYLRLRMAIRRLEAFTRAGGLSTEQQDEIAAALWDIATEIEFGDLDDALDRLRRAQERLAEAMENGADPSEIAELMQELREATNDYIRQLAENAEPDDEQQAQGERQEISGDQIQEMMDEIQRLMEEGRMAEAQRLMEQLNRMLENLQVTQGQQGEGQGNQAMEGLQDTLRDQQGLADETFEEGQRQPGQQGQEGQEGQDGDDQSLADRQGDLRNELNRQRGNLPGAGTEEGEAARRALDEAEQAMRDAEGALEQGDTSGALDRQADAMEALRDGLRNLGEALAQEQQGGQGQSQAQGENAGEGRDPLGRESGQNGQFGSDQNMMGDEAVRRRAEELLDEIRRRTGEQDRPEDERDYLRRLLDRF</sequence>
<keyword evidence="2" id="KW-1133">Transmembrane helix</keyword>
<organism evidence="3 4">
    <name type="scientific">Palleronia caenipelagi</name>
    <dbReference type="NCBI Taxonomy" id="2489174"/>
    <lineage>
        <taxon>Bacteria</taxon>
        <taxon>Pseudomonadati</taxon>
        <taxon>Pseudomonadota</taxon>
        <taxon>Alphaproteobacteria</taxon>
        <taxon>Rhodobacterales</taxon>
        <taxon>Roseobacteraceae</taxon>
        <taxon>Palleronia</taxon>
    </lineage>
</organism>
<dbReference type="OrthoDB" id="8477685at2"/>
<dbReference type="Proteomes" id="UP000318590">
    <property type="component" value="Unassembled WGS sequence"/>
</dbReference>
<keyword evidence="2" id="KW-0472">Membrane</keyword>
<dbReference type="RefSeq" id="WP_142833810.1">
    <property type="nucleotide sequence ID" value="NZ_VFSV01000007.1"/>
</dbReference>
<feature type="region of interest" description="Disordered" evidence="1">
    <location>
        <begin position="632"/>
        <end position="687"/>
    </location>
</feature>
<feature type="transmembrane region" description="Helical" evidence="2">
    <location>
        <begin position="34"/>
        <end position="53"/>
    </location>
</feature>
<name>A0A547Q713_9RHOB</name>
<comment type="caution">
    <text evidence="3">The sequence shown here is derived from an EMBL/GenBank/DDBJ whole genome shotgun (WGS) entry which is preliminary data.</text>
</comment>
<dbReference type="Pfam" id="PF13779">
    <property type="entry name" value="DUF4175"/>
    <property type="match status" value="1"/>
</dbReference>
<evidence type="ECO:0000313" key="4">
    <source>
        <dbReference type="Proteomes" id="UP000318590"/>
    </source>
</evidence>
<feature type="compositionally biased region" description="Low complexity" evidence="1">
    <location>
        <begin position="638"/>
        <end position="648"/>
    </location>
</feature>
<keyword evidence="2" id="KW-0812">Transmembrane</keyword>
<evidence type="ECO:0000313" key="3">
    <source>
        <dbReference type="EMBL" id="TRD22172.1"/>
    </source>
</evidence>
<protein>
    <submittedName>
        <fullName evidence="3">DUF4175 domain-containing protein</fullName>
    </submittedName>
</protein>
<feature type="compositionally biased region" description="Low complexity" evidence="1">
    <location>
        <begin position="735"/>
        <end position="752"/>
    </location>
</feature>
<proteinExistence type="predicted"/>
<evidence type="ECO:0000256" key="2">
    <source>
        <dbReference type="SAM" id="Phobius"/>
    </source>
</evidence>
<feature type="region of interest" description="Disordered" evidence="1">
    <location>
        <begin position="735"/>
        <end position="784"/>
    </location>
</feature>
<feature type="transmembrane region" description="Helical" evidence="2">
    <location>
        <begin position="155"/>
        <end position="174"/>
    </location>
</feature>
<evidence type="ECO:0000256" key="1">
    <source>
        <dbReference type="SAM" id="MobiDB-lite"/>
    </source>
</evidence>
<feature type="compositionally biased region" description="Basic and acidic residues" evidence="1">
    <location>
        <begin position="661"/>
        <end position="671"/>
    </location>
</feature>
<gene>
    <name evidence="3" type="ORF">FEV53_05465</name>
</gene>
<feature type="transmembrane region" description="Helical" evidence="2">
    <location>
        <begin position="59"/>
        <end position="78"/>
    </location>
</feature>
<reference evidence="3 4" key="1">
    <citation type="submission" date="2019-06" db="EMBL/GenBank/DDBJ databases">
        <title>Paenimaribius caenipelagi gen. nov., sp. nov., isolated from a tidal flat.</title>
        <authorList>
            <person name="Yoon J.-H."/>
        </authorList>
    </citation>
    <scope>NUCLEOTIDE SEQUENCE [LARGE SCALE GENOMIC DNA]</scope>
    <source>
        <strain evidence="3 4">JBTF-M29</strain>
    </source>
</reference>
<dbReference type="AlphaFoldDB" id="A0A547Q713"/>
<keyword evidence="4" id="KW-1185">Reference proteome</keyword>
<feature type="compositionally biased region" description="Polar residues" evidence="1">
    <location>
        <begin position="764"/>
        <end position="775"/>
    </location>
</feature>
<feature type="region of interest" description="Disordered" evidence="1">
    <location>
        <begin position="546"/>
        <end position="565"/>
    </location>
</feature>
<accession>A0A547Q713</accession>
<dbReference type="EMBL" id="VFSV01000007">
    <property type="protein sequence ID" value="TRD22172.1"/>
    <property type="molecule type" value="Genomic_DNA"/>
</dbReference>
<dbReference type="InterPro" id="IPR012683">
    <property type="entry name" value="CHP02302_TM"/>
</dbReference>